<gene>
    <name evidence="1" type="ORF">BWX89_01252</name>
</gene>
<comment type="caution">
    <text evidence="1">The sequence shown here is derived from an EMBL/GenBank/DDBJ whole genome shotgun (WGS) entry which is preliminary data.</text>
</comment>
<dbReference type="EMBL" id="MWDQ01000118">
    <property type="protein sequence ID" value="OQB72665.1"/>
    <property type="molecule type" value="Genomic_DNA"/>
</dbReference>
<dbReference type="InterPro" id="IPR038071">
    <property type="entry name" value="UROD/MetE-like_sf"/>
</dbReference>
<organism evidence="1">
    <name type="scientific">candidate division TA06 bacterium ADurb.Bin131</name>
    <dbReference type="NCBI Taxonomy" id="1852827"/>
    <lineage>
        <taxon>Bacteria</taxon>
        <taxon>Bacteria division TA06</taxon>
    </lineage>
</organism>
<protein>
    <submittedName>
        <fullName evidence="1">Uncharacterized protein</fullName>
    </submittedName>
</protein>
<dbReference type="Gene3D" id="3.20.20.210">
    <property type="match status" value="1"/>
</dbReference>
<dbReference type="AlphaFoldDB" id="A0A1V6C754"/>
<proteinExistence type="predicted"/>
<dbReference type="Proteomes" id="UP000485562">
    <property type="component" value="Unassembled WGS sequence"/>
</dbReference>
<name>A0A1V6C754_UNCT6</name>
<accession>A0A1V6C754</accession>
<sequence>MPLRLFLRQKTDLKNEKKDLAKRYINICRHPVMNERRFLWTKKNSLKLIEPLILVNFGMHNVWCREIFGDHKLECENEFFRMYERQLRMHLFHYEIGDDWITEPYLTVRAVFTQDGCGDLWGLPTIIHRSSEKGGAGKFEPVIKNWNMLDLLSAPQHKIDEEKTIKKFNLLNDAIGDIIPVGIDRSPVCLGFAMDISTYLGRLRGHQQITLDMYDSPEQLHKLLFFMRDGILANQKQAEDAGDITLLSHVNQAMQYCEELEPPRINSGPRTRKQIWGYCAAQEYTLISPSMHNEFLLQYQLPILYYSIFLTTKKFF</sequence>
<evidence type="ECO:0000313" key="1">
    <source>
        <dbReference type="EMBL" id="OQB72665.1"/>
    </source>
</evidence>
<reference evidence="1" key="1">
    <citation type="submission" date="2017-02" db="EMBL/GenBank/DDBJ databases">
        <title>Delving into the versatile metabolic prowess of the omnipresent phylum Bacteroidetes.</title>
        <authorList>
            <person name="Nobu M.K."/>
            <person name="Mei R."/>
            <person name="Narihiro T."/>
            <person name="Kuroda K."/>
            <person name="Liu W.-T."/>
        </authorList>
    </citation>
    <scope>NUCLEOTIDE SEQUENCE</scope>
    <source>
        <strain evidence="1">ADurb.Bin131</strain>
    </source>
</reference>